<organism evidence="2 3">
    <name type="scientific">Arabidopsis thaliana</name>
    <name type="common">Mouse-ear cress</name>
    <dbReference type="NCBI Taxonomy" id="3702"/>
    <lineage>
        <taxon>Eukaryota</taxon>
        <taxon>Viridiplantae</taxon>
        <taxon>Streptophyta</taxon>
        <taxon>Embryophyta</taxon>
        <taxon>Tracheophyta</taxon>
        <taxon>Spermatophyta</taxon>
        <taxon>Magnoliopsida</taxon>
        <taxon>eudicotyledons</taxon>
        <taxon>Gunneridae</taxon>
        <taxon>Pentapetalae</taxon>
        <taxon>rosids</taxon>
        <taxon>malvids</taxon>
        <taxon>Brassicales</taxon>
        <taxon>Brassicaceae</taxon>
        <taxon>Camelineae</taxon>
        <taxon>Arabidopsis</taxon>
    </lineage>
</organism>
<dbReference type="Pfam" id="PF08268">
    <property type="entry name" value="FBA_3"/>
    <property type="match status" value="2"/>
</dbReference>
<feature type="domain" description="F-box" evidence="1">
    <location>
        <begin position="5"/>
        <end position="51"/>
    </location>
</feature>
<dbReference type="SUPFAM" id="SSF81383">
    <property type="entry name" value="F-box domain"/>
    <property type="match status" value="1"/>
</dbReference>
<gene>
    <name evidence="2" type="ORF">AT9943_LOCUS16131</name>
</gene>
<sequence>MCKSHEPMPYIPFDLVIEILTRLPAKSLMRFKSVSKLWSSLICSRTFTNRLLRVPSFIQRLYVTLTFLDNSQHKGKLLSSSSSHGSDISTMSSFVVDRDLTTPSMKGYYLSHVLRGLMCFVKEPSVKIYNTTTRQLVVLPDIEESNIIAEDHKNKKIMYRIGHDPVGDQYKVVCIVARPNDEFGELRRYLSEHWVFILGGDKSSGWRKIPCPSPHLPITQILSINGRMHYLAWVQKFDPMLVTFDFSSEEISILQAPEDIRWFKSNPIEYYGKVALLNLSDLKRECTMNLWVMEDVEKNMWSEKTLVVHPSQMDIVKSTSLRVAGCDATKVYYHIINYYQTLDMAFSFDLAVILQRERRRTKRRRNFRSSSDNSHLKTVLLSLSSRPDSDITMSSSVIDQDLTMPGMKGYQISHVFRGLMCLVKKPSAQIYNTTTRQLVVLPDIEESTILAEEHKSKKIMYHIGHDPVYDQYKVVCIVSRASDEVEEYTFLSEHWVLLLEGEGSRRWRKISCKYPPHIPLGQGLTLSGRMHYLAWVRVSDNCVLVIFDTHSEEFSMLQVPGDIFWKYNGLLEYGGKIAILNYTKVDIEGVMELWVVEDEEKNLWSSKILVVNPFQLQMVNSIISLTVLGTTRNGEVILVPGPEDKTVFNILLYDLQKNHIRKIEIKGGPDRYLNNIWEVFGIDDVENLMYF</sequence>
<dbReference type="PANTHER" id="PTHR31111">
    <property type="entry name" value="BNAA05G37150D PROTEIN-RELATED"/>
    <property type="match status" value="1"/>
</dbReference>
<evidence type="ECO:0000313" key="3">
    <source>
        <dbReference type="Proteomes" id="UP000516314"/>
    </source>
</evidence>
<evidence type="ECO:0000259" key="1">
    <source>
        <dbReference type="PROSITE" id="PS50181"/>
    </source>
</evidence>
<dbReference type="SMART" id="SM00256">
    <property type="entry name" value="FBOX"/>
    <property type="match status" value="1"/>
</dbReference>
<accession>A0A7G2EYV9</accession>
<dbReference type="PROSITE" id="PS50181">
    <property type="entry name" value="FBOX"/>
    <property type="match status" value="1"/>
</dbReference>
<dbReference type="Pfam" id="PF00646">
    <property type="entry name" value="F-box"/>
    <property type="match status" value="1"/>
</dbReference>
<dbReference type="InterPro" id="IPR001810">
    <property type="entry name" value="F-box_dom"/>
</dbReference>
<dbReference type="AlphaFoldDB" id="A0A7G2EYV9"/>
<dbReference type="NCBIfam" id="TIGR01640">
    <property type="entry name" value="F_box_assoc_1"/>
    <property type="match status" value="2"/>
</dbReference>
<dbReference type="PANTHER" id="PTHR31111:SF17">
    <property type="entry name" value="F-BOX DOMAIN-CONTAINING PROTEIN"/>
    <property type="match status" value="1"/>
</dbReference>
<dbReference type="Gene3D" id="1.20.1280.50">
    <property type="match status" value="1"/>
</dbReference>
<dbReference type="CDD" id="cd22157">
    <property type="entry name" value="F-box_AtFBW1-like"/>
    <property type="match status" value="1"/>
</dbReference>
<dbReference type="EMBL" id="LR881469">
    <property type="protein sequence ID" value="CAD5328483.1"/>
    <property type="molecule type" value="Genomic_DNA"/>
</dbReference>
<name>A0A7G2EYV9_ARATH</name>
<protein>
    <submittedName>
        <fullName evidence="2">(thale cress) hypothetical protein</fullName>
    </submittedName>
</protein>
<dbReference type="InterPro" id="IPR036047">
    <property type="entry name" value="F-box-like_dom_sf"/>
</dbReference>
<proteinExistence type="predicted"/>
<evidence type="ECO:0000313" key="2">
    <source>
        <dbReference type="EMBL" id="CAD5328483.1"/>
    </source>
</evidence>
<dbReference type="InterPro" id="IPR017451">
    <property type="entry name" value="F-box-assoc_interact_dom"/>
</dbReference>
<dbReference type="Proteomes" id="UP000516314">
    <property type="component" value="Chromosome 4"/>
</dbReference>
<dbReference type="InterPro" id="IPR013187">
    <property type="entry name" value="F-box-assoc_dom_typ3"/>
</dbReference>
<reference evidence="2 3" key="1">
    <citation type="submission" date="2020-09" db="EMBL/GenBank/DDBJ databases">
        <authorList>
            <person name="Ashkenazy H."/>
        </authorList>
    </citation>
    <scope>NUCLEOTIDE SEQUENCE [LARGE SCALE GENOMIC DNA]</scope>
    <source>
        <strain evidence="3">cv. Cdm-0</strain>
    </source>
</reference>